<dbReference type="InterPro" id="IPR011050">
    <property type="entry name" value="Pectin_lyase_fold/virulence"/>
</dbReference>
<dbReference type="RefSeq" id="WP_207862527.1">
    <property type="nucleotide sequence ID" value="NZ_JAFREP010000039.1"/>
</dbReference>
<evidence type="ECO:0008006" key="3">
    <source>
        <dbReference type="Google" id="ProtNLM"/>
    </source>
</evidence>
<dbReference type="Gene3D" id="2.160.20.10">
    <property type="entry name" value="Single-stranded right-handed beta-helix, Pectin lyase-like"/>
    <property type="match status" value="2"/>
</dbReference>
<organism evidence="1 2">
    <name type="scientific">Acanthopleuribacter pedis</name>
    <dbReference type="NCBI Taxonomy" id="442870"/>
    <lineage>
        <taxon>Bacteria</taxon>
        <taxon>Pseudomonadati</taxon>
        <taxon>Acidobacteriota</taxon>
        <taxon>Holophagae</taxon>
        <taxon>Acanthopleuribacterales</taxon>
        <taxon>Acanthopleuribacteraceae</taxon>
        <taxon>Acanthopleuribacter</taxon>
    </lineage>
</organism>
<reference evidence="1" key="1">
    <citation type="submission" date="2021-03" db="EMBL/GenBank/DDBJ databases">
        <authorList>
            <person name="Wang G."/>
        </authorList>
    </citation>
    <scope>NUCLEOTIDE SEQUENCE</scope>
    <source>
        <strain evidence="1">KCTC 12899</strain>
    </source>
</reference>
<dbReference type="InterPro" id="IPR012334">
    <property type="entry name" value="Pectin_lyas_fold"/>
</dbReference>
<accession>A0A8J7QE66</accession>
<sequence>MMNRSGVLGEIGRLFFPVSLVRVVSLCLFTFTTALQAQDRLNLADFQTGATNDIAAIQSALDALGGLPGTLYFPEGEYDLYGSLSAGDKVTFCAPNARFAFHPGARLLVGDFEYNFDVILAVDARPLFDAEGRAFGTIRVGDTNGEIYPNWFGVVADDQLPDNKGFTAALDTLRYSPHFEHCDGSQAPRRMGMRTLVIPGGQYLLDSAEIRPEDDGIALDMRPYFKPGWTIQEREKHTKGLVIVAQNALFNLKGTDFVAIQMGFHTKLNGTLSLEWDNGSGDDNTPQEIAGVGTGGGNGITGVRFGKSGDLNTGAYIENIFINDCEFGMVFTVDGCQNLRQTVNGETVTRDCDEGCETGCSEWRCNPESGVYYNHVNHARMVRCGTGLIMQTTFTCNQENGKAARVNANHFDFLDISTSVRTGIKMDWANSNSFSFLELERNGMITEDYSARGRGFLLEGQVSGLQVAGGWIEKNGWDRLNATDQEVNIEVVEGADASGLQILARMTGMYKTPSSIQGAEGLGIYTDGSTLYMPEDTHMGSVRLNEARDMRSIRSDNGLNVVLRNRRNMEVKAEGEGLKYLLSVDSSEAGHVSRGVHIPELLGETLLKPGRNPFEPTEWMPDYRLILDSDATHMLIQNEDNRLLFRMRTDSGGLYLPGNLTVDGGLNFRVGKTGHPSYRFVIREYGGDDGKDGDPIVEVDPSGMAIGQGTPIKKHMHHVAAGLSPSIEADAVHTETFTVTGAMPGDTVAVGVDGAVGGLLISGAVTGENTVTVTFFNKTGATWAPATTTVKVDVWQH</sequence>
<evidence type="ECO:0000313" key="1">
    <source>
        <dbReference type="EMBL" id="MBO1322554.1"/>
    </source>
</evidence>
<gene>
    <name evidence="1" type="ORF">J3U88_29035</name>
</gene>
<keyword evidence="2" id="KW-1185">Reference proteome</keyword>
<proteinExistence type="predicted"/>
<comment type="caution">
    <text evidence="1">The sequence shown here is derived from an EMBL/GenBank/DDBJ whole genome shotgun (WGS) entry which is preliminary data.</text>
</comment>
<name>A0A8J7QE66_9BACT</name>
<dbReference type="Proteomes" id="UP000664417">
    <property type="component" value="Unassembled WGS sequence"/>
</dbReference>
<protein>
    <recommendedName>
        <fullName evidence="3">Pectate lyase superfamily protein domain-containing protein</fullName>
    </recommendedName>
</protein>
<evidence type="ECO:0000313" key="2">
    <source>
        <dbReference type="Proteomes" id="UP000664417"/>
    </source>
</evidence>
<dbReference type="EMBL" id="JAFREP010000039">
    <property type="protein sequence ID" value="MBO1322554.1"/>
    <property type="molecule type" value="Genomic_DNA"/>
</dbReference>
<dbReference type="PROSITE" id="PS50890">
    <property type="entry name" value="PUA"/>
    <property type="match status" value="1"/>
</dbReference>
<dbReference type="AlphaFoldDB" id="A0A8J7QE66"/>
<dbReference type="SUPFAM" id="SSF51126">
    <property type="entry name" value="Pectin lyase-like"/>
    <property type="match status" value="2"/>
</dbReference>